<feature type="region of interest" description="Disordered" evidence="1">
    <location>
        <begin position="292"/>
        <end position="315"/>
    </location>
</feature>
<evidence type="ECO:0000259" key="2">
    <source>
        <dbReference type="Pfam" id="PF07728"/>
    </source>
</evidence>
<dbReference type="EMBL" id="JAAGXA010000003">
    <property type="protein sequence ID" value="NEN77697.1"/>
    <property type="molecule type" value="Genomic_DNA"/>
</dbReference>
<sequence>MSLPLTSSAAPTVAAQVAAAVVGRERETELLEAALAAGADVVLEGPPGTGKSTLLRAVATARSTTFVLVEGNAELTPARVVGQFDPAQVLEKGYCAEIFVDGPLLVAMRTGGLFYVEELNRVPEETLNTLLAVMSEREIVVPRLGTVTAEPGFAVVAAMNPYDAVGTARVSGAVYDRTCRIAMDYQSAEAEAQIVLTRATAPALPRAWADRVVDLVRRTRSHADLRVGSSVRGAIDLGGLAHHLAAARGRAVDDWHVGLDAALVALSGRVRIDDGAGRRAEEIIEELYRDVFGAPPSSDDGDGGSGEEDRSPGER</sequence>
<dbReference type="SUPFAM" id="SSF52540">
    <property type="entry name" value="P-loop containing nucleoside triphosphate hydrolases"/>
    <property type="match status" value="1"/>
</dbReference>
<dbReference type="RefSeq" id="WP_163771075.1">
    <property type="nucleotide sequence ID" value="NZ_JAAGXA010000003.1"/>
</dbReference>
<comment type="caution">
    <text evidence="3">The sequence shown here is derived from an EMBL/GenBank/DDBJ whole genome shotgun (WGS) entry which is preliminary data.</text>
</comment>
<dbReference type="InterPro" id="IPR011704">
    <property type="entry name" value="ATPase_dyneun-rel_AAA"/>
</dbReference>
<dbReference type="PANTHER" id="PTHR42759:SF1">
    <property type="entry name" value="MAGNESIUM-CHELATASE SUBUNIT CHLD"/>
    <property type="match status" value="1"/>
</dbReference>
<dbReference type="PANTHER" id="PTHR42759">
    <property type="entry name" value="MOXR FAMILY PROTEIN"/>
    <property type="match status" value="1"/>
</dbReference>
<gene>
    <name evidence="3" type="ORF">G3T38_05340</name>
</gene>
<protein>
    <submittedName>
        <fullName evidence="3">MoxR family ATPase</fullName>
    </submittedName>
</protein>
<dbReference type="InterPro" id="IPR027417">
    <property type="entry name" value="P-loop_NTPase"/>
</dbReference>
<reference evidence="3 4" key="1">
    <citation type="journal article" date="2014" name="Int. J. Syst. Evol. Microbiol.">
        <title>Nocardioides zeae sp. nov., isolated from the stem of Zea mays.</title>
        <authorList>
            <person name="Glaeser S.P."/>
            <person name="McInroy J.A."/>
            <person name="Busse H.J."/>
            <person name="Kampfer P."/>
        </authorList>
    </citation>
    <scope>NUCLEOTIDE SEQUENCE [LARGE SCALE GENOMIC DNA]</scope>
    <source>
        <strain evidence="3 4">JCM 30728</strain>
    </source>
</reference>
<evidence type="ECO:0000256" key="1">
    <source>
        <dbReference type="SAM" id="MobiDB-lite"/>
    </source>
</evidence>
<keyword evidence="4" id="KW-1185">Reference proteome</keyword>
<dbReference type="GO" id="GO:0005524">
    <property type="term" value="F:ATP binding"/>
    <property type="evidence" value="ECO:0007669"/>
    <property type="project" value="InterPro"/>
</dbReference>
<dbReference type="GO" id="GO:0016887">
    <property type="term" value="F:ATP hydrolysis activity"/>
    <property type="evidence" value="ECO:0007669"/>
    <property type="project" value="InterPro"/>
</dbReference>
<name>A0A6P0HHJ5_9ACTN</name>
<dbReference type="Proteomes" id="UP000468687">
    <property type="component" value="Unassembled WGS sequence"/>
</dbReference>
<evidence type="ECO:0000313" key="3">
    <source>
        <dbReference type="EMBL" id="NEN77697.1"/>
    </source>
</evidence>
<accession>A0A6P0HHJ5</accession>
<evidence type="ECO:0000313" key="4">
    <source>
        <dbReference type="Proteomes" id="UP000468687"/>
    </source>
</evidence>
<dbReference type="Pfam" id="PF07728">
    <property type="entry name" value="AAA_5"/>
    <property type="match status" value="1"/>
</dbReference>
<dbReference type="PIRSF" id="PIRSF002849">
    <property type="entry name" value="AAA_ATPase_chaperone_MoxR_prd"/>
    <property type="match status" value="1"/>
</dbReference>
<dbReference type="Gene3D" id="3.40.50.300">
    <property type="entry name" value="P-loop containing nucleotide triphosphate hydrolases"/>
    <property type="match status" value="1"/>
</dbReference>
<feature type="domain" description="ATPase dynein-related AAA" evidence="2">
    <location>
        <begin position="40"/>
        <end position="177"/>
    </location>
</feature>
<dbReference type="AlphaFoldDB" id="A0A6P0HHJ5"/>
<organism evidence="3 4">
    <name type="scientific">Nocardioides zeae</name>
    <dbReference type="NCBI Taxonomy" id="1457234"/>
    <lineage>
        <taxon>Bacteria</taxon>
        <taxon>Bacillati</taxon>
        <taxon>Actinomycetota</taxon>
        <taxon>Actinomycetes</taxon>
        <taxon>Propionibacteriales</taxon>
        <taxon>Nocardioidaceae</taxon>
        <taxon>Nocardioides</taxon>
    </lineage>
</organism>
<dbReference type="CDD" id="cd00009">
    <property type="entry name" value="AAA"/>
    <property type="match status" value="1"/>
</dbReference>
<proteinExistence type="predicted"/>
<dbReference type="InterPro" id="IPR050764">
    <property type="entry name" value="CbbQ/NirQ/NorQ/GpvN"/>
</dbReference>